<proteinExistence type="predicted"/>
<organism evidence="3 4">
    <name type="scientific">Taenia crassiceps</name>
    <dbReference type="NCBI Taxonomy" id="6207"/>
    <lineage>
        <taxon>Eukaryota</taxon>
        <taxon>Metazoa</taxon>
        <taxon>Spiralia</taxon>
        <taxon>Lophotrochozoa</taxon>
        <taxon>Platyhelminthes</taxon>
        <taxon>Cestoda</taxon>
        <taxon>Eucestoda</taxon>
        <taxon>Cyclophyllidea</taxon>
        <taxon>Taeniidae</taxon>
        <taxon>Taenia</taxon>
    </lineage>
</organism>
<dbReference type="EMBL" id="JAKROA010000022">
    <property type="protein sequence ID" value="KAL5102980.1"/>
    <property type="molecule type" value="Genomic_DNA"/>
</dbReference>
<evidence type="ECO:0000313" key="4">
    <source>
        <dbReference type="Proteomes" id="UP001651158"/>
    </source>
</evidence>
<sequence length="120" mass="13137">MLVALSWAFAVSTEGFVFCPAALSYAALCRAELRYVAQRWPQPLLVVVAVVAAVASVIWRGAGDVDDLITSQRDRFVAANCKHMPTTPDARWDVATTANRMLYCSTVSPTVTRRAADKFN</sequence>
<dbReference type="EMBL" id="JAKROA010000022">
    <property type="protein sequence ID" value="KAL5102976.1"/>
    <property type="molecule type" value="Genomic_DNA"/>
</dbReference>
<evidence type="ECO:0000256" key="1">
    <source>
        <dbReference type="SAM" id="Phobius"/>
    </source>
</evidence>
<keyword evidence="1" id="KW-0472">Membrane</keyword>
<accession>A0ABR4Q011</accession>
<evidence type="ECO:0000313" key="2">
    <source>
        <dbReference type="EMBL" id="KAL5102976.1"/>
    </source>
</evidence>
<evidence type="ECO:0000313" key="3">
    <source>
        <dbReference type="EMBL" id="KAL5102980.1"/>
    </source>
</evidence>
<protein>
    <submittedName>
        <fullName evidence="3">Uncharacterized protein</fullName>
    </submittedName>
</protein>
<reference evidence="3" key="2">
    <citation type="submission" date="2024-12" db="EMBL/GenBank/DDBJ databases">
        <authorList>
            <person name="Estrada K."/>
            <person name="Bobes R.J."/>
            <person name="Sanchez-Flores A."/>
            <person name="Laclette J.P."/>
        </authorList>
    </citation>
    <scope>NUCLEOTIDE SEQUENCE</scope>
    <source>
        <strain evidence="3">WFUcys</strain>
        <tissue evidence="3">Peritoneal cavity of infected mice</tissue>
    </source>
</reference>
<reference evidence="3 4" key="1">
    <citation type="journal article" date="2022" name="Front. Cell. Infect. Microbiol.">
        <title>The Genomes of Two Strains of Taenia crassiceps the Animal Model for the Study of Human Cysticercosis.</title>
        <authorList>
            <person name="Bobes R.J."/>
            <person name="Estrada K."/>
            <person name="Rios-Valencia D.G."/>
            <person name="Calderon-Gallegos A."/>
            <person name="de la Torre P."/>
            <person name="Carrero J.C."/>
            <person name="Sanchez-Flores A."/>
            <person name="Laclette J.P."/>
        </authorList>
    </citation>
    <scope>NUCLEOTIDE SEQUENCE [LARGE SCALE GENOMIC DNA]</scope>
    <source>
        <strain evidence="3">WFUcys</strain>
    </source>
</reference>
<gene>
    <name evidence="2" type="ORF">TcWFU_007121</name>
    <name evidence="3" type="ORF">TcWFU_007463</name>
</gene>
<comment type="caution">
    <text evidence="3">The sequence shown here is derived from an EMBL/GenBank/DDBJ whole genome shotgun (WGS) entry which is preliminary data.</text>
</comment>
<keyword evidence="1" id="KW-1133">Transmembrane helix</keyword>
<keyword evidence="4" id="KW-1185">Reference proteome</keyword>
<name>A0ABR4Q011_9CEST</name>
<dbReference type="Proteomes" id="UP001651158">
    <property type="component" value="Unassembled WGS sequence"/>
</dbReference>
<feature type="transmembrane region" description="Helical" evidence="1">
    <location>
        <begin position="41"/>
        <end position="59"/>
    </location>
</feature>
<keyword evidence="1" id="KW-0812">Transmembrane</keyword>